<dbReference type="Proteomes" id="UP000886998">
    <property type="component" value="Unassembled WGS sequence"/>
</dbReference>
<accession>A0A8X7C5K3</accession>
<dbReference type="AlphaFoldDB" id="A0A8X7C5K3"/>
<organism evidence="1 2">
    <name type="scientific">Trichonephila inaurata madagascariensis</name>
    <dbReference type="NCBI Taxonomy" id="2747483"/>
    <lineage>
        <taxon>Eukaryota</taxon>
        <taxon>Metazoa</taxon>
        <taxon>Ecdysozoa</taxon>
        <taxon>Arthropoda</taxon>
        <taxon>Chelicerata</taxon>
        <taxon>Arachnida</taxon>
        <taxon>Araneae</taxon>
        <taxon>Araneomorphae</taxon>
        <taxon>Entelegynae</taxon>
        <taxon>Araneoidea</taxon>
        <taxon>Nephilidae</taxon>
        <taxon>Trichonephila</taxon>
        <taxon>Trichonephila inaurata</taxon>
    </lineage>
</organism>
<comment type="caution">
    <text evidence="1">The sequence shown here is derived from an EMBL/GenBank/DDBJ whole genome shotgun (WGS) entry which is preliminary data.</text>
</comment>
<proteinExistence type="predicted"/>
<reference evidence="1" key="1">
    <citation type="submission" date="2020-08" db="EMBL/GenBank/DDBJ databases">
        <title>Multicomponent nature underlies the extraordinary mechanical properties of spider dragline silk.</title>
        <authorList>
            <person name="Kono N."/>
            <person name="Nakamura H."/>
            <person name="Mori M."/>
            <person name="Yoshida Y."/>
            <person name="Ohtoshi R."/>
            <person name="Malay A.D."/>
            <person name="Moran D.A.P."/>
            <person name="Tomita M."/>
            <person name="Numata K."/>
            <person name="Arakawa K."/>
        </authorList>
    </citation>
    <scope>NUCLEOTIDE SEQUENCE</scope>
</reference>
<name>A0A8X7C5K3_9ARAC</name>
<keyword evidence="2" id="KW-1185">Reference proteome</keyword>
<gene>
    <name evidence="1" type="ORF">TNIN_479241</name>
</gene>
<dbReference type="EMBL" id="BMAV01011026">
    <property type="protein sequence ID" value="GFY56535.1"/>
    <property type="molecule type" value="Genomic_DNA"/>
</dbReference>
<evidence type="ECO:0000313" key="1">
    <source>
        <dbReference type="EMBL" id="GFY56535.1"/>
    </source>
</evidence>
<evidence type="ECO:0000313" key="2">
    <source>
        <dbReference type="Proteomes" id="UP000886998"/>
    </source>
</evidence>
<sequence length="113" mass="13192">MLWMTRTSSKWTERAVYQVAVYLLTSRCTADSRFTTVKKEASRLVIADNWSCLSSNRFEKLHPLAYGGLAKELRKNGSSLFPSHFHFWSSWKNWVRKSTELSISQLLIWTRCA</sequence>
<protein>
    <submittedName>
        <fullName evidence="1">Uncharacterized protein</fullName>
    </submittedName>
</protein>